<dbReference type="PANTHER" id="PTHR43115:SF4">
    <property type="entry name" value="DEHYDROGENASE_REDUCTASE SDR FAMILY MEMBER 11"/>
    <property type="match status" value="1"/>
</dbReference>
<dbReference type="CDD" id="cd05233">
    <property type="entry name" value="SDR_c"/>
    <property type="match status" value="1"/>
</dbReference>
<sequence length="323" mass="35384">MPLPSFTKKYYHAPYPAIDPSQPALSAQGKVVLITGGGSGVGQATCLAFAKANAKAVVILGRRVNALEETKTLAQRVAKSTIVESYPLDITDESTLENCFREVSQKYGTVDICVNAAAYLSDKGTIKDSPVSEFWASFDIGVKGTYIVAQQYLRHCTRSKDPVFIAVNSFIAHLPGSMVETAPASYASSKIAVEKLVEYMAKENPDVRSYSLHPGVIETAMSKKSAEMMPEELRKNNPFLPYDDVALPACFSVWLASQQGAVIPSGKYLWSNWDVEELKRRASELREDQVSLMVTLPGWPFSLPDEEVQPDYQTAAKLGGRES</sequence>
<name>A0AA39CM74_9EURO</name>
<comment type="caution">
    <text evidence="3">The sequence shown here is derived from an EMBL/GenBank/DDBJ whole genome shotgun (WGS) entry which is preliminary data.</text>
</comment>
<reference evidence="3" key="1">
    <citation type="submission" date="2022-10" db="EMBL/GenBank/DDBJ databases">
        <title>Culturing micro-colonial fungi from biological soil crusts in the Mojave desert and describing Neophaeococcomyces mojavensis, and introducing the new genera and species Taxawa tesnikishii.</title>
        <authorList>
            <person name="Kurbessoian T."/>
            <person name="Stajich J.E."/>
        </authorList>
    </citation>
    <scope>NUCLEOTIDE SEQUENCE</scope>
    <source>
        <strain evidence="3">TK_41</strain>
    </source>
</reference>
<dbReference type="EMBL" id="JAPDRK010000004">
    <property type="protein sequence ID" value="KAJ9612933.1"/>
    <property type="molecule type" value="Genomic_DNA"/>
</dbReference>
<evidence type="ECO:0000313" key="3">
    <source>
        <dbReference type="EMBL" id="KAJ9612933.1"/>
    </source>
</evidence>
<gene>
    <name evidence="3" type="ORF">H2200_002874</name>
</gene>
<dbReference type="Gene3D" id="3.40.50.720">
    <property type="entry name" value="NAD(P)-binding Rossmann-like Domain"/>
    <property type="match status" value="1"/>
</dbReference>
<organism evidence="3 4">
    <name type="scientific">Cladophialophora chaetospira</name>
    <dbReference type="NCBI Taxonomy" id="386627"/>
    <lineage>
        <taxon>Eukaryota</taxon>
        <taxon>Fungi</taxon>
        <taxon>Dikarya</taxon>
        <taxon>Ascomycota</taxon>
        <taxon>Pezizomycotina</taxon>
        <taxon>Eurotiomycetes</taxon>
        <taxon>Chaetothyriomycetidae</taxon>
        <taxon>Chaetothyriales</taxon>
        <taxon>Herpotrichiellaceae</taxon>
        <taxon>Cladophialophora</taxon>
    </lineage>
</organism>
<proteinExistence type="inferred from homology"/>
<dbReference type="PANTHER" id="PTHR43115">
    <property type="entry name" value="DEHYDROGENASE/REDUCTASE SDR FAMILY MEMBER 11"/>
    <property type="match status" value="1"/>
</dbReference>
<dbReference type="Pfam" id="PF00106">
    <property type="entry name" value="adh_short"/>
    <property type="match status" value="1"/>
</dbReference>
<protein>
    <submittedName>
        <fullName evidence="3">Uncharacterized protein</fullName>
    </submittedName>
</protein>
<keyword evidence="4" id="KW-1185">Reference proteome</keyword>
<dbReference type="SUPFAM" id="SSF51735">
    <property type="entry name" value="NAD(P)-binding Rossmann-fold domains"/>
    <property type="match status" value="1"/>
</dbReference>
<comment type="similarity">
    <text evidence="1">Belongs to the short-chain dehydrogenases/reductases (SDR) family.</text>
</comment>
<dbReference type="GO" id="GO:0016491">
    <property type="term" value="F:oxidoreductase activity"/>
    <property type="evidence" value="ECO:0007669"/>
    <property type="project" value="UniProtKB-KW"/>
</dbReference>
<accession>A0AA39CM74</accession>
<evidence type="ECO:0000313" key="4">
    <source>
        <dbReference type="Proteomes" id="UP001172673"/>
    </source>
</evidence>
<dbReference type="PRINTS" id="PR00081">
    <property type="entry name" value="GDHRDH"/>
</dbReference>
<dbReference type="InterPro" id="IPR036291">
    <property type="entry name" value="NAD(P)-bd_dom_sf"/>
</dbReference>
<evidence type="ECO:0000256" key="2">
    <source>
        <dbReference type="ARBA" id="ARBA00023002"/>
    </source>
</evidence>
<dbReference type="Proteomes" id="UP001172673">
    <property type="component" value="Unassembled WGS sequence"/>
</dbReference>
<dbReference type="AlphaFoldDB" id="A0AA39CM74"/>
<dbReference type="InterPro" id="IPR002347">
    <property type="entry name" value="SDR_fam"/>
</dbReference>
<keyword evidence="2" id="KW-0560">Oxidoreductase</keyword>
<evidence type="ECO:0000256" key="1">
    <source>
        <dbReference type="ARBA" id="ARBA00006484"/>
    </source>
</evidence>